<sequence length="557" mass="58681">MTTGAQALAAVLIEMGVRRAFGVFGGALGVFVSAMHRAGIQIVHARHESGAAFMASEAYFASGSPSAVFTTSGPGATNAITGLVSAAYDGAKVVAVMGATNVPERGRWAFQETAALDLSPWLSNASINYLTRTIESPSQLPSLRQELAAGLARPNGFLANLMFPFSSQVAPAPELGGPLELAQPKVGAEPELVAEVHRRLSSGSFVIWVGYGAREHGRAIVEFAERSGARVMSSPRAKGVFPESHPQYLGVTGMFGGQPRVLRHMLEHQPEHILVLGTRMGETTSCFDEALTPSSSFVHVDIDPSVFGVAYPELETLGVHADVGELLGALSQLWRSSPVSAAPVNTDWNRSPTKTEAEPAGPVDPRRLMAALQRVVVDGSDLVLLADVGNAFAWTTSELRFDQPGRYRIPAGFVSMTQASAGVVGAALASAKPVVALVGDGAMLMGNEVSTAVQYEVPAKWVVLNDSGYGMIRHGMLAFGMEPFETEIPPTDYARQAEALGATGLSVGSAAELEPALERALATPGPVVVDVRIDPDVAAPFGQRSKTMEKLREGDAR</sequence>
<dbReference type="Pfam" id="PF02776">
    <property type="entry name" value="TPP_enzyme_N"/>
    <property type="match status" value="1"/>
</dbReference>
<evidence type="ECO:0000259" key="6">
    <source>
        <dbReference type="Pfam" id="PF02775"/>
    </source>
</evidence>
<proteinExistence type="inferred from homology"/>
<organism evidence="8 9">
    <name type="scientific">Enhygromyxa salina</name>
    <dbReference type="NCBI Taxonomy" id="215803"/>
    <lineage>
        <taxon>Bacteria</taxon>
        <taxon>Pseudomonadati</taxon>
        <taxon>Myxococcota</taxon>
        <taxon>Polyangia</taxon>
        <taxon>Nannocystales</taxon>
        <taxon>Nannocystaceae</taxon>
        <taxon>Enhygromyxa</taxon>
    </lineage>
</organism>
<protein>
    <submittedName>
        <fullName evidence="8">Putative thiamine pyrophosphate-containing protein YdaP</fullName>
    </submittedName>
</protein>
<dbReference type="Proteomes" id="UP000237968">
    <property type="component" value="Unassembled WGS sequence"/>
</dbReference>
<comment type="caution">
    <text evidence="8">The sequence shown here is derived from an EMBL/GenBank/DDBJ whole genome shotgun (WGS) entry which is preliminary data.</text>
</comment>
<dbReference type="InterPro" id="IPR012000">
    <property type="entry name" value="Thiamin_PyroP_enz_cen_dom"/>
</dbReference>
<dbReference type="GO" id="GO:0009099">
    <property type="term" value="P:L-valine biosynthetic process"/>
    <property type="evidence" value="ECO:0007669"/>
    <property type="project" value="TreeGrafter"/>
</dbReference>
<keyword evidence="9" id="KW-1185">Reference proteome</keyword>
<dbReference type="InterPro" id="IPR029035">
    <property type="entry name" value="DHS-like_NAD/FAD-binding_dom"/>
</dbReference>
<dbReference type="PANTHER" id="PTHR18968:SF167">
    <property type="entry name" value="ACETOLACTATE SYNTHASE LARGE SUBUNIT ILVB2-RELATED"/>
    <property type="match status" value="1"/>
</dbReference>
<dbReference type="SUPFAM" id="SSF52467">
    <property type="entry name" value="DHS-like NAD/FAD-binding domain"/>
    <property type="match status" value="1"/>
</dbReference>
<dbReference type="AlphaFoldDB" id="A0A2S9XF12"/>
<comment type="similarity">
    <text evidence="1 3">Belongs to the TPP enzyme family.</text>
</comment>
<dbReference type="EMBL" id="PVNK01000249">
    <property type="protein sequence ID" value="PRP91261.1"/>
    <property type="molecule type" value="Genomic_DNA"/>
</dbReference>
<evidence type="ECO:0000313" key="8">
    <source>
        <dbReference type="EMBL" id="PRP91261.1"/>
    </source>
</evidence>
<dbReference type="GO" id="GO:0003984">
    <property type="term" value="F:acetolactate synthase activity"/>
    <property type="evidence" value="ECO:0007669"/>
    <property type="project" value="TreeGrafter"/>
</dbReference>
<evidence type="ECO:0000256" key="2">
    <source>
        <dbReference type="ARBA" id="ARBA00023052"/>
    </source>
</evidence>
<dbReference type="PANTHER" id="PTHR18968">
    <property type="entry name" value="THIAMINE PYROPHOSPHATE ENZYMES"/>
    <property type="match status" value="1"/>
</dbReference>
<dbReference type="GO" id="GO:0009097">
    <property type="term" value="P:isoleucine biosynthetic process"/>
    <property type="evidence" value="ECO:0007669"/>
    <property type="project" value="TreeGrafter"/>
</dbReference>
<gene>
    <name evidence="8" type="primary">ydaP</name>
    <name evidence="8" type="ORF">ENSA5_56740</name>
</gene>
<evidence type="ECO:0000256" key="3">
    <source>
        <dbReference type="RuleBase" id="RU362132"/>
    </source>
</evidence>
<evidence type="ECO:0000259" key="7">
    <source>
        <dbReference type="Pfam" id="PF02776"/>
    </source>
</evidence>
<feature type="domain" description="Thiamine pyrophosphate enzyme TPP-binding" evidence="6">
    <location>
        <begin position="387"/>
        <end position="531"/>
    </location>
</feature>
<dbReference type="InterPro" id="IPR029061">
    <property type="entry name" value="THDP-binding"/>
</dbReference>
<evidence type="ECO:0000256" key="1">
    <source>
        <dbReference type="ARBA" id="ARBA00007812"/>
    </source>
</evidence>
<dbReference type="GO" id="GO:0050660">
    <property type="term" value="F:flavin adenine dinucleotide binding"/>
    <property type="evidence" value="ECO:0007669"/>
    <property type="project" value="TreeGrafter"/>
</dbReference>
<dbReference type="CDD" id="cd00568">
    <property type="entry name" value="TPP_enzymes"/>
    <property type="match status" value="1"/>
</dbReference>
<dbReference type="Pfam" id="PF02775">
    <property type="entry name" value="TPP_enzyme_C"/>
    <property type="match status" value="1"/>
</dbReference>
<dbReference type="GO" id="GO:0030976">
    <property type="term" value="F:thiamine pyrophosphate binding"/>
    <property type="evidence" value="ECO:0007669"/>
    <property type="project" value="InterPro"/>
</dbReference>
<name>A0A2S9XF12_9BACT</name>
<dbReference type="GO" id="GO:0000287">
    <property type="term" value="F:magnesium ion binding"/>
    <property type="evidence" value="ECO:0007669"/>
    <property type="project" value="InterPro"/>
</dbReference>
<dbReference type="InterPro" id="IPR012001">
    <property type="entry name" value="Thiamin_PyroP_enz_TPP-bd_dom"/>
</dbReference>
<keyword evidence="2 3" id="KW-0786">Thiamine pyrophosphate</keyword>
<dbReference type="Pfam" id="PF00205">
    <property type="entry name" value="TPP_enzyme_M"/>
    <property type="match status" value="1"/>
</dbReference>
<evidence type="ECO:0000256" key="4">
    <source>
        <dbReference type="SAM" id="MobiDB-lite"/>
    </source>
</evidence>
<accession>A0A2S9XF12</accession>
<dbReference type="Gene3D" id="3.40.50.1220">
    <property type="entry name" value="TPP-binding domain"/>
    <property type="match status" value="1"/>
</dbReference>
<feature type="domain" description="Thiamine pyrophosphate enzyme N-terminal TPP-binding" evidence="7">
    <location>
        <begin position="3"/>
        <end position="113"/>
    </location>
</feature>
<dbReference type="Gene3D" id="3.40.50.970">
    <property type="match status" value="2"/>
</dbReference>
<reference evidence="8 9" key="1">
    <citation type="submission" date="2018-03" db="EMBL/GenBank/DDBJ databases">
        <title>Draft Genome Sequences of the Obligatory Marine Myxobacteria Enhygromyxa salina SWB005.</title>
        <authorList>
            <person name="Poehlein A."/>
            <person name="Moghaddam J.A."/>
            <person name="Harms H."/>
            <person name="Alanjari M."/>
            <person name="Koenig G.M."/>
            <person name="Daniel R."/>
            <person name="Schaeberle T.F."/>
        </authorList>
    </citation>
    <scope>NUCLEOTIDE SEQUENCE [LARGE SCALE GENOMIC DNA]</scope>
    <source>
        <strain evidence="8 9">SWB005</strain>
    </source>
</reference>
<feature type="domain" description="Thiamine pyrophosphate enzyme central" evidence="5">
    <location>
        <begin position="205"/>
        <end position="330"/>
    </location>
</feature>
<dbReference type="SUPFAM" id="SSF52518">
    <property type="entry name" value="Thiamin diphosphate-binding fold (THDP-binding)"/>
    <property type="match status" value="2"/>
</dbReference>
<feature type="region of interest" description="Disordered" evidence="4">
    <location>
        <begin position="342"/>
        <end position="362"/>
    </location>
</feature>
<evidence type="ECO:0000313" key="9">
    <source>
        <dbReference type="Proteomes" id="UP000237968"/>
    </source>
</evidence>
<dbReference type="InterPro" id="IPR045229">
    <property type="entry name" value="TPP_enz"/>
</dbReference>
<dbReference type="GO" id="GO:0005948">
    <property type="term" value="C:acetolactate synthase complex"/>
    <property type="evidence" value="ECO:0007669"/>
    <property type="project" value="TreeGrafter"/>
</dbReference>
<dbReference type="CDD" id="cd07035">
    <property type="entry name" value="TPP_PYR_POX_like"/>
    <property type="match status" value="1"/>
</dbReference>
<dbReference type="InterPro" id="IPR011766">
    <property type="entry name" value="TPP_enzyme_TPP-bd"/>
</dbReference>
<dbReference type="RefSeq" id="WP_181198247.1">
    <property type="nucleotide sequence ID" value="NZ_PVNK01000249.1"/>
</dbReference>
<evidence type="ECO:0000259" key="5">
    <source>
        <dbReference type="Pfam" id="PF00205"/>
    </source>
</evidence>